<dbReference type="Proteomes" id="UP000807504">
    <property type="component" value="Unassembled WGS sequence"/>
</dbReference>
<feature type="compositionally biased region" description="Gly residues" evidence="1">
    <location>
        <begin position="127"/>
        <end position="138"/>
    </location>
</feature>
<reference evidence="2" key="1">
    <citation type="journal article" date="2020" name="bioRxiv">
        <title>Chromosome-level reference genome of the European wasp spider Argiope bruennichi: a resource for studies on range expansion and evolutionary adaptation.</title>
        <authorList>
            <person name="Sheffer M.M."/>
            <person name="Hoppe A."/>
            <person name="Krehenwinkel H."/>
            <person name="Uhl G."/>
            <person name="Kuss A.W."/>
            <person name="Jensen L."/>
            <person name="Jensen C."/>
            <person name="Gillespie R.G."/>
            <person name="Hoff K.J."/>
            <person name="Prost S."/>
        </authorList>
    </citation>
    <scope>NUCLEOTIDE SEQUENCE</scope>
</reference>
<feature type="compositionally biased region" description="Polar residues" evidence="1">
    <location>
        <begin position="366"/>
        <end position="383"/>
    </location>
</feature>
<feature type="region of interest" description="Disordered" evidence="1">
    <location>
        <begin position="513"/>
        <end position="601"/>
    </location>
</feature>
<feature type="compositionally biased region" description="Basic and acidic residues" evidence="1">
    <location>
        <begin position="664"/>
        <end position="682"/>
    </location>
</feature>
<evidence type="ECO:0000313" key="2">
    <source>
        <dbReference type="EMBL" id="KAF8782321.1"/>
    </source>
</evidence>
<proteinExistence type="predicted"/>
<feature type="compositionally biased region" description="Polar residues" evidence="1">
    <location>
        <begin position="525"/>
        <end position="538"/>
    </location>
</feature>
<evidence type="ECO:0000256" key="1">
    <source>
        <dbReference type="SAM" id="MobiDB-lite"/>
    </source>
</evidence>
<feature type="compositionally biased region" description="Polar residues" evidence="1">
    <location>
        <begin position="139"/>
        <end position="150"/>
    </location>
</feature>
<feature type="compositionally biased region" description="Polar residues" evidence="1">
    <location>
        <begin position="187"/>
        <end position="209"/>
    </location>
</feature>
<accession>A0A8T0EX68</accession>
<name>A0A8T0EX68_ARGBR</name>
<feature type="compositionally biased region" description="Polar residues" evidence="1">
    <location>
        <begin position="549"/>
        <end position="577"/>
    </location>
</feature>
<feature type="region of interest" description="Disordered" evidence="1">
    <location>
        <begin position="301"/>
        <end position="321"/>
    </location>
</feature>
<feature type="compositionally biased region" description="Polar residues" evidence="1">
    <location>
        <begin position="585"/>
        <end position="601"/>
    </location>
</feature>
<organism evidence="2 3">
    <name type="scientific">Argiope bruennichi</name>
    <name type="common">Wasp spider</name>
    <name type="synonym">Aranea bruennichi</name>
    <dbReference type="NCBI Taxonomy" id="94029"/>
    <lineage>
        <taxon>Eukaryota</taxon>
        <taxon>Metazoa</taxon>
        <taxon>Ecdysozoa</taxon>
        <taxon>Arthropoda</taxon>
        <taxon>Chelicerata</taxon>
        <taxon>Arachnida</taxon>
        <taxon>Araneae</taxon>
        <taxon>Araneomorphae</taxon>
        <taxon>Entelegynae</taxon>
        <taxon>Araneoidea</taxon>
        <taxon>Araneidae</taxon>
        <taxon>Argiope</taxon>
    </lineage>
</organism>
<feature type="region of interest" description="Disordered" evidence="1">
    <location>
        <begin position="643"/>
        <end position="686"/>
    </location>
</feature>
<reference evidence="2" key="2">
    <citation type="submission" date="2020-06" db="EMBL/GenBank/DDBJ databases">
        <authorList>
            <person name="Sheffer M."/>
        </authorList>
    </citation>
    <scope>NUCLEOTIDE SEQUENCE</scope>
</reference>
<sequence length="715" mass="78256">MSDLERELRISIDKAMQCDRREPPTEPVIAMSPKRFAQLVGLLRHDLNPPVCDKGRHYPPFRLEDPSTWTFCVFGSCKKQSQEYWYDTGKQHTYVPPPPGWKDDAAQGSQSAPVKEIFVPLSKPKPGAGGGGGGGGGANQRQQLNPNSGEVQIFEGGRNLNPFQSHQHHPHGGQTQGFVKNGPGSFAGSSGNQRIPGSSLKGSQKNSRPGSHAHKYWHDEGKQHTYIPPPPDWKEDIHQGSKYNNVPPVKEILVPLNKLQPGEGAPLNPNQRQQFLPNRGAIQILEGGLPVNPFQSQQYHPHGGQIQGSTNNGQGGYPFQSQQYPLQGGQIQKSVNIGQAGNPFQYQQHSPHIQESGNTVRVGHPLQSQQHHPNQGGQIQGGSKEQVGHPFHYQQHPPHIGPIQESANNGQVGQSFQPQQHSALVGNIQESADNGQAGQSFQPQQHSALVGNIQESWGNPFNLNNILHLLGIFKKVLVMDKLDSLFNPKSVIHMVGRFKKVLVMDKLDSLFNPKSVKQNGGKIQESASKGQVGQSFQSQERHPHGGQIQGNANNEQVEHSVQSQQHLSQDGQIQESAKNGKGGHSFQSQQNPSNGGQIQANVNNGQVAHPFQSQQHHPQGEPIQGSVIRDSETSVMSNKNQIVSDSSLESARGDSGPNDQDSGGNRKEDITDENKKATEKMTEAPSSSVSLFGKKYVLCSVLFILNNRYQYILNI</sequence>
<keyword evidence="3" id="KW-1185">Reference proteome</keyword>
<gene>
    <name evidence="2" type="ORF">HNY73_012620</name>
</gene>
<protein>
    <submittedName>
        <fullName evidence="2">Uncharacterized protein</fullName>
    </submittedName>
</protein>
<feature type="compositionally biased region" description="Polar residues" evidence="1">
    <location>
        <begin position="405"/>
        <end position="416"/>
    </location>
</feature>
<evidence type="ECO:0000313" key="3">
    <source>
        <dbReference type="Proteomes" id="UP000807504"/>
    </source>
</evidence>
<dbReference type="AlphaFoldDB" id="A0A8T0EX68"/>
<comment type="caution">
    <text evidence="2">The sequence shown here is derived from an EMBL/GenBank/DDBJ whole genome shotgun (WGS) entry which is preliminary data.</text>
</comment>
<dbReference type="EMBL" id="JABXBU010001863">
    <property type="protein sequence ID" value="KAF8782321.1"/>
    <property type="molecule type" value="Genomic_DNA"/>
</dbReference>
<feature type="region of interest" description="Disordered" evidence="1">
    <location>
        <begin position="120"/>
        <end position="225"/>
    </location>
</feature>
<feature type="region of interest" description="Disordered" evidence="1">
    <location>
        <begin position="364"/>
        <end position="416"/>
    </location>
</feature>